<dbReference type="Proteomes" id="UP000265520">
    <property type="component" value="Unassembled WGS sequence"/>
</dbReference>
<evidence type="ECO:0000313" key="1">
    <source>
        <dbReference type="EMBL" id="MCI09034.1"/>
    </source>
</evidence>
<sequence length="52" mass="6190">FEILSSLQKNPRFMQLENLPPLRLAPPAVYHEKRFIDSFSSKIKYIWQGQVK</sequence>
<evidence type="ECO:0000313" key="2">
    <source>
        <dbReference type="Proteomes" id="UP000265520"/>
    </source>
</evidence>
<feature type="non-terminal residue" evidence="1">
    <location>
        <position position="1"/>
    </location>
</feature>
<organism evidence="1 2">
    <name type="scientific">Trifolium medium</name>
    <dbReference type="NCBI Taxonomy" id="97028"/>
    <lineage>
        <taxon>Eukaryota</taxon>
        <taxon>Viridiplantae</taxon>
        <taxon>Streptophyta</taxon>
        <taxon>Embryophyta</taxon>
        <taxon>Tracheophyta</taxon>
        <taxon>Spermatophyta</taxon>
        <taxon>Magnoliopsida</taxon>
        <taxon>eudicotyledons</taxon>
        <taxon>Gunneridae</taxon>
        <taxon>Pentapetalae</taxon>
        <taxon>rosids</taxon>
        <taxon>fabids</taxon>
        <taxon>Fabales</taxon>
        <taxon>Fabaceae</taxon>
        <taxon>Papilionoideae</taxon>
        <taxon>50 kb inversion clade</taxon>
        <taxon>NPAAA clade</taxon>
        <taxon>Hologalegina</taxon>
        <taxon>IRL clade</taxon>
        <taxon>Trifolieae</taxon>
        <taxon>Trifolium</taxon>
    </lineage>
</organism>
<dbReference type="EMBL" id="LXQA010071151">
    <property type="protein sequence ID" value="MCI09034.1"/>
    <property type="molecule type" value="Genomic_DNA"/>
</dbReference>
<comment type="caution">
    <text evidence="1">The sequence shown here is derived from an EMBL/GenBank/DDBJ whole genome shotgun (WGS) entry which is preliminary data.</text>
</comment>
<proteinExistence type="predicted"/>
<keyword evidence="2" id="KW-1185">Reference proteome</keyword>
<name>A0A392PB68_9FABA</name>
<protein>
    <submittedName>
        <fullName evidence="1">Vacuolar protein sorting-associated protein 8-like</fullName>
    </submittedName>
</protein>
<accession>A0A392PB68</accession>
<dbReference type="AlphaFoldDB" id="A0A392PB68"/>
<reference evidence="1 2" key="1">
    <citation type="journal article" date="2018" name="Front. Plant Sci.">
        <title>Red Clover (Trifolium pratense) and Zigzag Clover (T. medium) - A Picture of Genomic Similarities and Differences.</title>
        <authorList>
            <person name="Dluhosova J."/>
            <person name="Istvanek J."/>
            <person name="Nedelnik J."/>
            <person name="Repkova J."/>
        </authorList>
    </citation>
    <scope>NUCLEOTIDE SEQUENCE [LARGE SCALE GENOMIC DNA]</scope>
    <source>
        <strain evidence="2">cv. 10/8</strain>
        <tissue evidence="1">Leaf</tissue>
    </source>
</reference>